<evidence type="ECO:0000256" key="3">
    <source>
        <dbReference type="PROSITE-ProRule" id="PRU00169"/>
    </source>
</evidence>
<dbReference type="CDD" id="cd17574">
    <property type="entry name" value="REC_OmpR"/>
    <property type="match status" value="1"/>
</dbReference>
<gene>
    <name evidence="5" type="ORF">A3A44_03325</name>
</gene>
<organism evidence="5 6">
    <name type="scientific">Candidatus Sungbacteria bacterium RIFCSPLOWO2_01_FULL_60_25</name>
    <dbReference type="NCBI Taxonomy" id="1802281"/>
    <lineage>
        <taxon>Bacteria</taxon>
        <taxon>Candidatus Sungiibacteriota</taxon>
    </lineage>
</organism>
<evidence type="ECO:0000313" key="5">
    <source>
        <dbReference type="EMBL" id="OHA09813.1"/>
    </source>
</evidence>
<feature type="modified residue" description="4-aspartylphosphate" evidence="3">
    <location>
        <position position="56"/>
    </location>
</feature>
<dbReference type="InterPro" id="IPR001789">
    <property type="entry name" value="Sig_transdc_resp-reg_receiver"/>
</dbReference>
<evidence type="ECO:0000259" key="4">
    <source>
        <dbReference type="PROSITE" id="PS50110"/>
    </source>
</evidence>
<proteinExistence type="predicted"/>
<reference evidence="5 6" key="1">
    <citation type="journal article" date="2016" name="Nat. Commun.">
        <title>Thousands of microbial genomes shed light on interconnected biogeochemical processes in an aquifer system.</title>
        <authorList>
            <person name="Anantharaman K."/>
            <person name="Brown C.T."/>
            <person name="Hug L.A."/>
            <person name="Sharon I."/>
            <person name="Castelle C.J."/>
            <person name="Probst A.J."/>
            <person name="Thomas B.C."/>
            <person name="Singh A."/>
            <person name="Wilkins M.J."/>
            <person name="Karaoz U."/>
            <person name="Brodie E.L."/>
            <person name="Williams K.H."/>
            <person name="Hubbard S.S."/>
            <person name="Banfield J.F."/>
        </authorList>
    </citation>
    <scope>NUCLEOTIDE SEQUENCE [LARGE SCALE GENOMIC DNA]</scope>
</reference>
<dbReference type="InterPro" id="IPR050595">
    <property type="entry name" value="Bact_response_regulator"/>
</dbReference>
<evidence type="ECO:0000256" key="2">
    <source>
        <dbReference type="ARBA" id="ARBA00023012"/>
    </source>
</evidence>
<dbReference type="InterPro" id="IPR011006">
    <property type="entry name" value="CheY-like_superfamily"/>
</dbReference>
<accession>A0A1G2LDW2</accession>
<dbReference type="Pfam" id="PF00072">
    <property type="entry name" value="Response_reg"/>
    <property type="match status" value="1"/>
</dbReference>
<dbReference type="Gene3D" id="3.40.50.2300">
    <property type="match status" value="1"/>
</dbReference>
<comment type="caution">
    <text evidence="5">The sequence shown here is derived from an EMBL/GenBank/DDBJ whole genome shotgun (WGS) entry which is preliminary data.</text>
</comment>
<dbReference type="PANTHER" id="PTHR44591">
    <property type="entry name" value="STRESS RESPONSE REGULATOR PROTEIN 1"/>
    <property type="match status" value="1"/>
</dbReference>
<dbReference type="SUPFAM" id="SSF52172">
    <property type="entry name" value="CheY-like"/>
    <property type="match status" value="1"/>
</dbReference>
<dbReference type="PANTHER" id="PTHR44591:SF14">
    <property type="entry name" value="PROTEIN PILG"/>
    <property type="match status" value="1"/>
</dbReference>
<dbReference type="EMBL" id="MHQT01000012">
    <property type="protein sequence ID" value="OHA09813.1"/>
    <property type="molecule type" value="Genomic_DNA"/>
</dbReference>
<protein>
    <recommendedName>
        <fullName evidence="4">Response regulatory domain-containing protein</fullName>
    </recommendedName>
</protein>
<dbReference type="SMART" id="SM00448">
    <property type="entry name" value="REC"/>
    <property type="match status" value="1"/>
</dbReference>
<keyword evidence="2" id="KW-0902">Two-component regulatory system</keyword>
<sequence length="132" mass="14293">MSGAKPKLLIAEDDPFMISLLSKAFSEEGFEVVFANNGDEAVRQFGETDPDILVFDIMMPGKNGVDALREIRGLPKGKDTPAIMLTNLDDAPTVSAAQDLNVRAYLVKANTQLSEIVNKVKQVLGEVTGVRD</sequence>
<keyword evidence="1 3" id="KW-0597">Phosphoprotein</keyword>
<dbReference type="PROSITE" id="PS50110">
    <property type="entry name" value="RESPONSE_REGULATORY"/>
    <property type="match status" value="1"/>
</dbReference>
<dbReference type="GO" id="GO:0000160">
    <property type="term" value="P:phosphorelay signal transduction system"/>
    <property type="evidence" value="ECO:0007669"/>
    <property type="project" value="UniProtKB-KW"/>
</dbReference>
<dbReference type="STRING" id="1802281.A3A44_03325"/>
<dbReference type="Proteomes" id="UP000178977">
    <property type="component" value="Unassembled WGS sequence"/>
</dbReference>
<evidence type="ECO:0000256" key="1">
    <source>
        <dbReference type="ARBA" id="ARBA00022553"/>
    </source>
</evidence>
<evidence type="ECO:0000313" key="6">
    <source>
        <dbReference type="Proteomes" id="UP000178977"/>
    </source>
</evidence>
<feature type="domain" description="Response regulatory" evidence="4">
    <location>
        <begin position="7"/>
        <end position="123"/>
    </location>
</feature>
<name>A0A1G2LDW2_9BACT</name>
<dbReference type="AlphaFoldDB" id="A0A1G2LDW2"/>